<dbReference type="AlphaFoldDB" id="B1ZDI5"/>
<sequence>MMCRKCSTTTEESVKLDEQEARVSDIYATIGRALEDRSLDLHLFADLTMQWWHSVVDERSGHRPVEFAITHRECRILNFALGEMWSRARWMENQYAADREGGQ</sequence>
<reference evidence="1" key="1">
    <citation type="submission" date="2008-04" db="EMBL/GenBank/DDBJ databases">
        <title>Complete sequence of chromosome of Methylobacterium populi BJ001.</title>
        <authorList>
            <consortium name="US DOE Joint Genome Institute"/>
            <person name="Copeland A."/>
            <person name="Lucas S."/>
            <person name="Lapidus A."/>
            <person name="Glavina del Rio T."/>
            <person name="Dalin E."/>
            <person name="Tice H."/>
            <person name="Bruce D."/>
            <person name="Goodwin L."/>
            <person name="Pitluck S."/>
            <person name="Chertkov O."/>
            <person name="Brettin T."/>
            <person name="Detter J.C."/>
            <person name="Han C."/>
            <person name="Kuske C.R."/>
            <person name="Schmutz J."/>
            <person name="Larimer F."/>
            <person name="Land M."/>
            <person name="Hauser L."/>
            <person name="Kyrpides N."/>
            <person name="Mikhailova N."/>
            <person name="Marx C."/>
            <person name="Richardson P."/>
        </authorList>
    </citation>
    <scope>NUCLEOTIDE SEQUENCE [LARGE SCALE GENOMIC DNA]</scope>
    <source>
        <strain evidence="1">BJ001</strain>
    </source>
</reference>
<accession>B1ZDI5</accession>
<protein>
    <submittedName>
        <fullName evidence="1">Uncharacterized protein</fullName>
    </submittedName>
</protein>
<dbReference type="STRING" id="441620.Mpop_1361"/>
<dbReference type="EMBL" id="CP001029">
    <property type="protein sequence ID" value="ACB79528.1"/>
    <property type="molecule type" value="Genomic_DNA"/>
</dbReference>
<dbReference type="KEGG" id="mpo:Mpop_1361"/>
<name>B1ZDI5_METPB</name>
<proteinExistence type="predicted"/>
<organism evidence="1 2">
    <name type="scientific">Methylorubrum populi (strain ATCC BAA-705 / NCIMB 13946 / BJ001)</name>
    <name type="common">Methylobacterium populi</name>
    <dbReference type="NCBI Taxonomy" id="441620"/>
    <lineage>
        <taxon>Bacteria</taxon>
        <taxon>Pseudomonadati</taxon>
        <taxon>Pseudomonadota</taxon>
        <taxon>Alphaproteobacteria</taxon>
        <taxon>Hyphomicrobiales</taxon>
        <taxon>Methylobacteriaceae</taxon>
        <taxon>Methylorubrum</taxon>
    </lineage>
</organism>
<dbReference type="HOGENOM" id="CLU_2260455_0_0_5"/>
<gene>
    <name evidence="1" type="ordered locus">Mpop_1361</name>
</gene>
<evidence type="ECO:0000313" key="1">
    <source>
        <dbReference type="EMBL" id="ACB79528.1"/>
    </source>
</evidence>
<evidence type="ECO:0000313" key="2">
    <source>
        <dbReference type="Proteomes" id="UP000007136"/>
    </source>
</evidence>
<dbReference type="Proteomes" id="UP000007136">
    <property type="component" value="Chromosome"/>
</dbReference>